<keyword evidence="4 5" id="KW-0269">Exonuclease</keyword>
<dbReference type="Pfam" id="PF13742">
    <property type="entry name" value="tRNA_anti_2"/>
    <property type="match status" value="1"/>
</dbReference>
<dbReference type="CDD" id="cd04489">
    <property type="entry name" value="ExoVII_LU_OBF"/>
    <property type="match status" value="1"/>
</dbReference>
<comment type="function">
    <text evidence="5">Bidirectionally degrades single-stranded DNA into large acid-insoluble oligonucleotides, which are then degraded further into small acid-soluble oligonucleotides.</text>
</comment>
<comment type="subunit">
    <text evidence="5">Heterooligomer composed of large and small subunits.</text>
</comment>
<dbReference type="InterPro" id="IPR020579">
    <property type="entry name" value="Exonuc_VII_lsu_C"/>
</dbReference>
<feature type="domain" description="Exonuclease VII large subunit C-terminal" evidence="8">
    <location>
        <begin position="410"/>
        <end position="497"/>
    </location>
</feature>
<dbReference type="PANTHER" id="PTHR30008:SF0">
    <property type="entry name" value="EXODEOXYRIBONUCLEASE 7 LARGE SUBUNIT"/>
    <property type="match status" value="1"/>
</dbReference>
<feature type="domain" description="OB-fold nucleic acid binding" evidence="9">
    <location>
        <begin position="16"/>
        <end position="109"/>
    </location>
</feature>
<dbReference type="Pfam" id="PF02601">
    <property type="entry name" value="Exonuc_VII_L"/>
    <property type="match status" value="2"/>
</dbReference>
<dbReference type="NCBIfam" id="TIGR00237">
    <property type="entry name" value="xseA"/>
    <property type="match status" value="1"/>
</dbReference>
<dbReference type="GO" id="GO:0008855">
    <property type="term" value="F:exodeoxyribonuclease VII activity"/>
    <property type="evidence" value="ECO:0007669"/>
    <property type="project" value="UniProtKB-EC"/>
</dbReference>
<protein>
    <recommendedName>
        <fullName evidence="5">Exodeoxyribonuclease 7 large subunit</fullName>
        <ecNumber evidence="5">3.1.11.6</ecNumber>
    </recommendedName>
    <alternativeName>
        <fullName evidence="5">Exodeoxyribonuclease VII large subunit</fullName>
        <shortName evidence="5">Exonuclease VII large subunit</shortName>
    </alternativeName>
</protein>
<comment type="caution">
    <text evidence="10">The sequence shown here is derived from an EMBL/GenBank/DDBJ whole genome shotgun (WGS) entry which is preliminary data.</text>
</comment>
<feature type="domain" description="Exonuclease VII large subunit C-terminal" evidence="8">
    <location>
        <begin position="133"/>
        <end position="406"/>
    </location>
</feature>
<evidence type="ECO:0000313" key="11">
    <source>
        <dbReference type="Proteomes" id="UP001595647"/>
    </source>
</evidence>
<organism evidence="10 11">
    <name type="scientific">Ciceribacter thiooxidans</name>
    <dbReference type="NCBI Taxonomy" id="1969821"/>
    <lineage>
        <taxon>Bacteria</taxon>
        <taxon>Pseudomonadati</taxon>
        <taxon>Pseudomonadota</taxon>
        <taxon>Alphaproteobacteria</taxon>
        <taxon>Hyphomicrobiales</taxon>
        <taxon>Rhizobiaceae</taxon>
        <taxon>Ciceribacter</taxon>
    </lineage>
</organism>
<evidence type="ECO:0000313" key="10">
    <source>
        <dbReference type="EMBL" id="MFC3163334.1"/>
    </source>
</evidence>
<comment type="similarity">
    <text evidence="5 6">Belongs to the XseA family.</text>
</comment>
<proteinExistence type="inferred from homology"/>
<feature type="region of interest" description="Disordered" evidence="7">
    <location>
        <begin position="499"/>
        <end position="537"/>
    </location>
</feature>
<name>A0ABV7HY82_9HYPH</name>
<sequence length="537" mass="58252">MANFFSDDSPTNLTEFTVSELSGSIKRTIESAFDHVRVRGEISGYRGPHSSGHAYFSLKDDKSRIDAVIWKGTFSKLKYRPEEGMEVIATGRVTTFPGSSKYQIVIEALEPAGAGALMALVEERKRRLAAEGLFDAARKQLLPYMPKVIGVVTSPTGAVIRDILHRISDRFPVHVLVWPVKVQGEGCGEEVANAIHGFNAIEPGGPLPRPDVLIVARGGGSLEDLWGFNDEIVVRAAAESAIPLISAVGHETDWTLIDYAADVRAPTPTGAAEMAVPVKADLEAQVANLGARLAGASSRQMESRRQNLRALARALPSLDQLLALPRRRFDEAAGSLGRSLELNTMNKRRSFERAASRLNADILARRIAERRQRLNERASLTERIVERMVDRLRSRLGRCDAALTAIPSRLQSQTGRARDRLTGLVARADAAVMAETRQRRHAITAHDRMLQSLSYKNVLMRGYAVIRDAGDRPISRAAGLSTGTAVAIEFADGRVSAVTGERGEAVAPPSAREVKTAPAAPKSPKKSEPPAGQGSLF</sequence>
<evidence type="ECO:0000259" key="9">
    <source>
        <dbReference type="Pfam" id="PF13742"/>
    </source>
</evidence>
<evidence type="ECO:0000256" key="7">
    <source>
        <dbReference type="SAM" id="MobiDB-lite"/>
    </source>
</evidence>
<dbReference type="Proteomes" id="UP001595647">
    <property type="component" value="Unassembled WGS sequence"/>
</dbReference>
<comment type="subcellular location">
    <subcellularLocation>
        <location evidence="5 6">Cytoplasm</location>
    </subcellularLocation>
</comment>
<dbReference type="PANTHER" id="PTHR30008">
    <property type="entry name" value="EXODEOXYRIBONUCLEASE 7 LARGE SUBUNIT"/>
    <property type="match status" value="1"/>
</dbReference>
<keyword evidence="1 5" id="KW-0963">Cytoplasm</keyword>
<evidence type="ECO:0000256" key="6">
    <source>
        <dbReference type="RuleBase" id="RU004355"/>
    </source>
</evidence>
<dbReference type="InterPro" id="IPR025824">
    <property type="entry name" value="OB-fold_nuc-bd_dom"/>
</dbReference>
<evidence type="ECO:0000256" key="3">
    <source>
        <dbReference type="ARBA" id="ARBA00022801"/>
    </source>
</evidence>
<accession>A0ABV7HY82</accession>
<evidence type="ECO:0000256" key="5">
    <source>
        <dbReference type="HAMAP-Rule" id="MF_00378"/>
    </source>
</evidence>
<dbReference type="EC" id="3.1.11.6" evidence="5"/>
<keyword evidence="3 5" id="KW-0378">Hydrolase</keyword>
<reference evidence="11" key="1">
    <citation type="journal article" date="2019" name="Int. J. Syst. Evol. Microbiol.">
        <title>The Global Catalogue of Microorganisms (GCM) 10K type strain sequencing project: providing services to taxonomists for standard genome sequencing and annotation.</title>
        <authorList>
            <consortium name="The Broad Institute Genomics Platform"/>
            <consortium name="The Broad Institute Genome Sequencing Center for Infectious Disease"/>
            <person name="Wu L."/>
            <person name="Ma J."/>
        </authorList>
    </citation>
    <scope>NUCLEOTIDE SEQUENCE [LARGE SCALE GENOMIC DNA]</scope>
    <source>
        <strain evidence="11">KCTC 52231</strain>
    </source>
</reference>
<dbReference type="EMBL" id="JBHRTG010000007">
    <property type="protein sequence ID" value="MFC3163334.1"/>
    <property type="molecule type" value="Genomic_DNA"/>
</dbReference>
<dbReference type="RefSeq" id="WP_182305637.1">
    <property type="nucleotide sequence ID" value="NZ_CP059896.1"/>
</dbReference>
<keyword evidence="11" id="KW-1185">Reference proteome</keyword>
<comment type="catalytic activity">
    <reaction evidence="5 6">
        <text>Exonucleolytic cleavage in either 5'- to 3'- or 3'- to 5'-direction to yield nucleoside 5'-phosphates.</text>
        <dbReference type="EC" id="3.1.11.6"/>
    </reaction>
</comment>
<evidence type="ECO:0000256" key="2">
    <source>
        <dbReference type="ARBA" id="ARBA00022722"/>
    </source>
</evidence>
<dbReference type="InterPro" id="IPR003753">
    <property type="entry name" value="Exonuc_VII_L"/>
</dbReference>
<evidence type="ECO:0000259" key="8">
    <source>
        <dbReference type="Pfam" id="PF02601"/>
    </source>
</evidence>
<keyword evidence="2 5" id="KW-0540">Nuclease</keyword>
<evidence type="ECO:0000256" key="4">
    <source>
        <dbReference type="ARBA" id="ARBA00022839"/>
    </source>
</evidence>
<dbReference type="HAMAP" id="MF_00378">
    <property type="entry name" value="Exonuc_7_L"/>
    <property type="match status" value="1"/>
</dbReference>
<evidence type="ECO:0000256" key="1">
    <source>
        <dbReference type="ARBA" id="ARBA00022490"/>
    </source>
</evidence>
<gene>
    <name evidence="5 10" type="primary">xseA</name>
    <name evidence="10" type="ORF">ACFOHV_08590</name>
</gene>